<protein>
    <submittedName>
        <fullName evidence="1">Uncharacterized protein</fullName>
    </submittedName>
</protein>
<dbReference type="Proteomes" id="UP000276133">
    <property type="component" value="Unassembled WGS sequence"/>
</dbReference>
<evidence type="ECO:0000313" key="1">
    <source>
        <dbReference type="EMBL" id="RNA40038.1"/>
    </source>
</evidence>
<keyword evidence="2" id="KW-1185">Reference proteome</keyword>
<gene>
    <name evidence="1" type="ORF">BpHYR1_029009</name>
</gene>
<evidence type="ECO:0000313" key="2">
    <source>
        <dbReference type="Proteomes" id="UP000276133"/>
    </source>
</evidence>
<organism evidence="1 2">
    <name type="scientific">Brachionus plicatilis</name>
    <name type="common">Marine rotifer</name>
    <name type="synonym">Brachionus muelleri</name>
    <dbReference type="NCBI Taxonomy" id="10195"/>
    <lineage>
        <taxon>Eukaryota</taxon>
        <taxon>Metazoa</taxon>
        <taxon>Spiralia</taxon>
        <taxon>Gnathifera</taxon>
        <taxon>Rotifera</taxon>
        <taxon>Eurotatoria</taxon>
        <taxon>Monogononta</taxon>
        <taxon>Pseudotrocha</taxon>
        <taxon>Ploima</taxon>
        <taxon>Brachionidae</taxon>
        <taxon>Brachionus</taxon>
    </lineage>
</organism>
<name>A0A3M7SWS8_BRAPC</name>
<dbReference type="AlphaFoldDB" id="A0A3M7SWS8"/>
<dbReference type="EMBL" id="REGN01000684">
    <property type="protein sequence ID" value="RNA40038.1"/>
    <property type="molecule type" value="Genomic_DNA"/>
</dbReference>
<sequence length="120" mass="14149">MDRVRFQSKSLLSVYVCVCSTHPHVNSAYFSNPNTQHILCKQPGLFKILKPHRQNYKKLHQIRKENCTSVTNKIFFSCDLYVPLSIVSKNLQQWTNITQFILNQLDLEHYLHESSLFKTH</sequence>
<accession>A0A3M7SWS8</accession>
<reference evidence="1 2" key="1">
    <citation type="journal article" date="2018" name="Sci. Rep.">
        <title>Genomic signatures of local adaptation to the degree of environmental predictability in rotifers.</title>
        <authorList>
            <person name="Franch-Gras L."/>
            <person name="Hahn C."/>
            <person name="Garcia-Roger E.M."/>
            <person name="Carmona M.J."/>
            <person name="Serra M."/>
            <person name="Gomez A."/>
        </authorList>
    </citation>
    <scope>NUCLEOTIDE SEQUENCE [LARGE SCALE GENOMIC DNA]</scope>
    <source>
        <strain evidence="1">HYR1</strain>
    </source>
</reference>
<proteinExistence type="predicted"/>
<comment type="caution">
    <text evidence="1">The sequence shown here is derived from an EMBL/GenBank/DDBJ whole genome shotgun (WGS) entry which is preliminary data.</text>
</comment>